<dbReference type="InterPro" id="IPR008145">
    <property type="entry name" value="GK/Ca_channel_bsu"/>
</dbReference>
<dbReference type="Proteomes" id="UP000694523">
    <property type="component" value="Unplaced"/>
</dbReference>
<evidence type="ECO:0000256" key="3">
    <source>
        <dbReference type="ARBA" id="ARBA00022443"/>
    </source>
</evidence>
<protein>
    <recommendedName>
        <fullName evidence="7">Voltage-dependent L-type calcium channel subunit beta-4</fullName>
    </recommendedName>
    <alternativeName>
        <fullName evidence="8">Calcium channel voltage-dependent subunit beta 4</fullName>
    </alternativeName>
</protein>
<dbReference type="Ensembl" id="ENSNMLT00000049596.1">
    <property type="protein sequence ID" value="ENSNMLP00000044674.1"/>
    <property type="gene ID" value="ENSNMLG00000026945.1"/>
</dbReference>
<feature type="region of interest" description="Disordered" evidence="10">
    <location>
        <begin position="42"/>
        <end position="65"/>
    </location>
</feature>
<dbReference type="Gene3D" id="2.30.30.40">
    <property type="entry name" value="SH3 Domains"/>
    <property type="match status" value="1"/>
</dbReference>
<name>A0A8C6X028_9GOBI</name>
<evidence type="ECO:0000256" key="8">
    <source>
        <dbReference type="ARBA" id="ARBA00082362"/>
    </source>
</evidence>
<dbReference type="PROSITE" id="PS50002">
    <property type="entry name" value="SH3"/>
    <property type="match status" value="1"/>
</dbReference>
<evidence type="ECO:0000313" key="12">
    <source>
        <dbReference type="Ensembl" id="ENSNMLP00000044674.1"/>
    </source>
</evidence>
<dbReference type="InterPro" id="IPR000584">
    <property type="entry name" value="VDCC_L_bsu"/>
</dbReference>
<dbReference type="SMART" id="SM00072">
    <property type="entry name" value="GuKc"/>
    <property type="match status" value="1"/>
</dbReference>
<dbReference type="SUPFAM" id="SSF52540">
    <property type="entry name" value="P-loop containing nucleoside triphosphate hydrolases"/>
    <property type="match status" value="1"/>
</dbReference>
<evidence type="ECO:0000256" key="6">
    <source>
        <dbReference type="ARBA" id="ARBA00064941"/>
    </source>
</evidence>
<dbReference type="Pfam" id="PF00625">
    <property type="entry name" value="Guanylate_kin"/>
    <property type="match status" value="1"/>
</dbReference>
<evidence type="ECO:0000259" key="11">
    <source>
        <dbReference type="PROSITE" id="PS50002"/>
    </source>
</evidence>
<evidence type="ECO:0000256" key="9">
    <source>
        <dbReference type="PROSITE-ProRule" id="PRU00192"/>
    </source>
</evidence>
<keyword evidence="13" id="KW-1185">Reference proteome</keyword>
<keyword evidence="4" id="KW-0488">Methylation</keyword>
<sequence>MDILSDPKLLSVFHFLLSILLFFRYRQYLNLFSDTILGSADSYTSRPSDSDVSLEEDRDLSRQEREQQATVQLERAKTKPVAFAVRTNVSYCGALDEDVPVPATAISFDAKDFLHIKEKFNNDWWIGRLVKEGCEIGFIPSPLKLENIRLQQEQKRGLWGNSSSSVEDEVSASIRPLISSAGEGRPQGTEHVPPYDVVPSMRPVVLVGPSLKGYEVTDMMQKALFDFLKHRFDGRISITRVTADISLAKRSVLNNPSKRAIIERSNTRSSLAEVQSEIERIFELARSLQLVVLDADTINHPAQLLKTSLAPIIVHVKVLQRLVKSRGKSQSKHLNVQLVAADKLAQCPPEMFDVILDENQLEDACEHLAEYLEAYWKATHTSLATPLNPLIGRNAAPTNITQYSANMTGLQVFFHMNSIGNRGNRMSSGSQHSRPLPGPYQDSYKPHRNRSSPGDYSHESRHRL</sequence>
<comment type="similarity">
    <text evidence="2">Belongs to the calcium channel beta subunit family.</text>
</comment>
<dbReference type="Gene3D" id="3.40.50.300">
    <property type="entry name" value="P-loop containing nucleotide triphosphate hydrolases"/>
    <property type="match status" value="1"/>
</dbReference>
<accession>A0A8C6X028</accession>
<keyword evidence="3 9" id="KW-0728">SH3 domain</keyword>
<feature type="compositionally biased region" description="Polar residues" evidence="10">
    <location>
        <begin position="42"/>
        <end position="51"/>
    </location>
</feature>
<feature type="domain" description="SH3" evidence="11">
    <location>
        <begin position="80"/>
        <end position="149"/>
    </location>
</feature>
<evidence type="ECO:0000256" key="4">
    <source>
        <dbReference type="ARBA" id="ARBA00022481"/>
    </source>
</evidence>
<dbReference type="FunFam" id="2.30.30.40:FF:000015">
    <property type="entry name" value="Voltage-dependent L-type calcium channel subunit beta-2"/>
    <property type="match status" value="1"/>
</dbReference>
<dbReference type="GO" id="GO:0045202">
    <property type="term" value="C:synapse"/>
    <property type="evidence" value="ECO:0007669"/>
    <property type="project" value="UniProtKB-ARBA"/>
</dbReference>
<dbReference type="Pfam" id="PF12052">
    <property type="entry name" value="VGCC_beta4Aa_N"/>
    <property type="match status" value="1"/>
</dbReference>
<dbReference type="InterPro" id="IPR036028">
    <property type="entry name" value="SH3-like_dom_sf"/>
</dbReference>
<evidence type="ECO:0000256" key="7">
    <source>
        <dbReference type="ARBA" id="ARBA00073550"/>
    </source>
</evidence>
<dbReference type="SUPFAM" id="SSF50044">
    <property type="entry name" value="SH3-domain"/>
    <property type="match status" value="1"/>
</dbReference>
<reference evidence="12" key="1">
    <citation type="submission" date="2025-08" db="UniProtKB">
        <authorList>
            <consortium name="Ensembl"/>
        </authorList>
    </citation>
    <scope>IDENTIFICATION</scope>
</reference>
<evidence type="ECO:0000256" key="10">
    <source>
        <dbReference type="SAM" id="MobiDB-lite"/>
    </source>
</evidence>
<evidence type="ECO:0000256" key="5">
    <source>
        <dbReference type="ARBA" id="ARBA00022553"/>
    </source>
</evidence>
<dbReference type="AlphaFoldDB" id="A0A8C6X028"/>
<comment type="function">
    <text evidence="1">The beta subunit of voltage-dependent calcium channels contributes to the function of the calcium channel by increasing peak calcium current, shifting the voltage dependencies of activation and inactivation, modulating G protein inhibition and controlling the alpha-1 subunit membrane targeting.</text>
</comment>
<reference evidence="12" key="2">
    <citation type="submission" date="2025-09" db="UniProtKB">
        <authorList>
            <consortium name="Ensembl"/>
        </authorList>
    </citation>
    <scope>IDENTIFICATION</scope>
</reference>
<feature type="compositionally biased region" description="Polar residues" evidence="10">
    <location>
        <begin position="421"/>
        <end position="433"/>
    </location>
</feature>
<dbReference type="FunFam" id="3.40.50.300:FF:000432">
    <property type="entry name" value="Voltage-dependent L-type calcium channel subunit beta-1 isoform 1"/>
    <property type="match status" value="1"/>
</dbReference>
<dbReference type="CDD" id="cd12043">
    <property type="entry name" value="SH3_CACNB4"/>
    <property type="match status" value="1"/>
</dbReference>
<dbReference type="GO" id="GO:0005891">
    <property type="term" value="C:voltage-gated calcium channel complex"/>
    <property type="evidence" value="ECO:0007669"/>
    <property type="project" value="InterPro"/>
</dbReference>
<evidence type="ECO:0000256" key="2">
    <source>
        <dbReference type="ARBA" id="ARBA00010836"/>
    </source>
</evidence>
<organism evidence="12 13">
    <name type="scientific">Neogobius melanostomus</name>
    <name type="common">round goby</name>
    <dbReference type="NCBI Taxonomy" id="47308"/>
    <lineage>
        <taxon>Eukaryota</taxon>
        <taxon>Metazoa</taxon>
        <taxon>Chordata</taxon>
        <taxon>Craniata</taxon>
        <taxon>Vertebrata</taxon>
        <taxon>Euteleostomi</taxon>
        <taxon>Actinopterygii</taxon>
        <taxon>Neopterygii</taxon>
        <taxon>Teleostei</taxon>
        <taxon>Neoteleostei</taxon>
        <taxon>Acanthomorphata</taxon>
        <taxon>Gobiaria</taxon>
        <taxon>Gobiiformes</taxon>
        <taxon>Gobioidei</taxon>
        <taxon>Gobiidae</taxon>
        <taxon>Benthophilinae</taxon>
        <taxon>Neogobiini</taxon>
        <taxon>Neogobius</taxon>
    </lineage>
</organism>
<dbReference type="InterPro" id="IPR027417">
    <property type="entry name" value="P-loop_NTPase"/>
</dbReference>
<evidence type="ECO:0000256" key="1">
    <source>
        <dbReference type="ARBA" id="ARBA00002749"/>
    </source>
</evidence>
<keyword evidence="5" id="KW-0597">Phosphoprotein</keyword>
<dbReference type="PANTHER" id="PTHR11824">
    <property type="entry name" value="VOLTAGE-DEPENDENT CALCIUM CHANNEL BETA SUBUNIT"/>
    <property type="match status" value="1"/>
</dbReference>
<dbReference type="InterPro" id="IPR001452">
    <property type="entry name" value="SH3_domain"/>
</dbReference>
<feature type="region of interest" description="Disordered" evidence="10">
    <location>
        <begin position="421"/>
        <end position="464"/>
    </location>
</feature>
<proteinExistence type="inferred from homology"/>
<dbReference type="InterPro" id="IPR046937">
    <property type="entry name" value="CAB1-4_N_A-dom"/>
</dbReference>
<evidence type="ECO:0000313" key="13">
    <source>
        <dbReference type="Proteomes" id="UP000694523"/>
    </source>
</evidence>
<comment type="subunit">
    <text evidence="6">The L-type calcium channel is composed of four subunits: alpha-1, alpha-2, beta and gamma. Interacts with FASLG. Interacts with CBARP.</text>
</comment>
<dbReference type="PRINTS" id="PR01626">
    <property type="entry name" value="LCACHANNELB"/>
</dbReference>
<dbReference type="GO" id="GO:0005245">
    <property type="term" value="F:voltage-gated calcium channel activity"/>
    <property type="evidence" value="ECO:0007669"/>
    <property type="project" value="InterPro"/>
</dbReference>